<dbReference type="RefSeq" id="WP_173141729.1">
    <property type="nucleotide sequence ID" value="NZ_CBCSGW010000030.1"/>
</dbReference>
<evidence type="ECO:0000313" key="2">
    <source>
        <dbReference type="Proteomes" id="UP000763557"/>
    </source>
</evidence>
<evidence type="ECO:0008006" key="3">
    <source>
        <dbReference type="Google" id="ProtNLM"/>
    </source>
</evidence>
<dbReference type="Proteomes" id="UP000763557">
    <property type="component" value="Unassembled WGS sequence"/>
</dbReference>
<proteinExistence type="predicted"/>
<evidence type="ECO:0000313" key="1">
    <source>
        <dbReference type="EMBL" id="NRN70598.1"/>
    </source>
</evidence>
<gene>
    <name evidence="1" type="ORF">GC106_78690</name>
</gene>
<protein>
    <recommendedName>
        <fullName evidence="3">DUF4194 domain-containing protein</fullName>
    </recommendedName>
</protein>
<accession>A0ABX2FGT0</accession>
<reference evidence="1 2" key="1">
    <citation type="submission" date="2020-01" db="EMBL/GenBank/DDBJ databases">
        <title>Kibdelosporangium persica a novel Actinomycetes from a hot desert in Iran.</title>
        <authorList>
            <person name="Safaei N."/>
            <person name="Zaburannyi N."/>
            <person name="Mueller R."/>
            <person name="Wink J."/>
        </authorList>
    </citation>
    <scope>NUCLEOTIDE SEQUENCE [LARGE SCALE GENOMIC DNA]</scope>
    <source>
        <strain evidence="1 2">4NS15</strain>
    </source>
</reference>
<organism evidence="1 2">
    <name type="scientific">Kibdelosporangium persicum</name>
    <dbReference type="NCBI Taxonomy" id="2698649"/>
    <lineage>
        <taxon>Bacteria</taxon>
        <taxon>Bacillati</taxon>
        <taxon>Actinomycetota</taxon>
        <taxon>Actinomycetes</taxon>
        <taxon>Pseudonocardiales</taxon>
        <taxon>Pseudonocardiaceae</taxon>
        <taxon>Kibdelosporangium</taxon>
    </lineage>
</organism>
<sequence length="210" mass="23290">MSVELGHKQIAAMFTLMKLAREVSNPELEEVVGFRLTGEDRRKLNKQGLVSSREERRTLYHELTDDGWAWCAKEFSAKEPPGPRPRSVLGVALYVVLNGLNDYMLRENLRPADVFASTGEHGEEDLEQKIRLAYRKLAASPQAWVGLADLRPLLGDVPTDEVDAALKEMSRSGQAHLVPEPNRKTLDAADHAAAVRIGGEDNHLISIEAS</sequence>
<dbReference type="EMBL" id="JAAATY010000041">
    <property type="protein sequence ID" value="NRN70598.1"/>
    <property type="molecule type" value="Genomic_DNA"/>
</dbReference>
<comment type="caution">
    <text evidence="1">The sequence shown here is derived from an EMBL/GenBank/DDBJ whole genome shotgun (WGS) entry which is preliminary data.</text>
</comment>
<keyword evidence="2" id="KW-1185">Reference proteome</keyword>
<name>A0ABX2FGT0_9PSEU</name>